<dbReference type="InterPro" id="IPR011009">
    <property type="entry name" value="Kinase-like_dom_sf"/>
</dbReference>
<reference evidence="4 5" key="1">
    <citation type="journal article" date="2022" name="bioRxiv">
        <title>Genomics of Preaxostyla Flagellates Illuminates Evolutionary Transitions and the Path Towards Mitochondrial Loss.</title>
        <authorList>
            <person name="Novak L.V.F."/>
            <person name="Treitli S.C."/>
            <person name="Pyrih J."/>
            <person name="Halakuc P."/>
            <person name="Pipaliya S.V."/>
            <person name="Vacek V."/>
            <person name="Brzon O."/>
            <person name="Soukal P."/>
            <person name="Eme L."/>
            <person name="Dacks J.B."/>
            <person name="Karnkowska A."/>
            <person name="Elias M."/>
            <person name="Hampl V."/>
        </authorList>
    </citation>
    <scope>NUCLEOTIDE SEQUENCE [LARGE SCALE GENOMIC DNA]</scope>
    <source>
        <strain evidence="4">NAU3</strain>
        <tissue evidence="4">Gut</tissue>
    </source>
</reference>
<evidence type="ECO:0000313" key="4">
    <source>
        <dbReference type="EMBL" id="KAK2963003.1"/>
    </source>
</evidence>
<dbReference type="SUPFAM" id="SSF51126">
    <property type="entry name" value="Pectin lyase-like"/>
    <property type="match status" value="1"/>
</dbReference>
<keyword evidence="2" id="KW-0472">Membrane</keyword>
<accession>A0ABQ9YGX1</accession>
<evidence type="ECO:0000259" key="3">
    <source>
        <dbReference type="PROSITE" id="PS50011"/>
    </source>
</evidence>
<proteinExistence type="predicted"/>
<organism evidence="4 5">
    <name type="scientific">Blattamonas nauphoetae</name>
    <dbReference type="NCBI Taxonomy" id="2049346"/>
    <lineage>
        <taxon>Eukaryota</taxon>
        <taxon>Metamonada</taxon>
        <taxon>Preaxostyla</taxon>
        <taxon>Oxymonadida</taxon>
        <taxon>Blattamonas</taxon>
    </lineage>
</organism>
<keyword evidence="2" id="KW-1133">Transmembrane helix</keyword>
<evidence type="ECO:0000313" key="5">
    <source>
        <dbReference type="Proteomes" id="UP001281761"/>
    </source>
</evidence>
<dbReference type="SUPFAM" id="SSF56112">
    <property type="entry name" value="Protein kinase-like (PK-like)"/>
    <property type="match status" value="1"/>
</dbReference>
<dbReference type="Gene3D" id="2.160.20.10">
    <property type="entry name" value="Single-stranded right-handed beta-helix, Pectin lyase-like"/>
    <property type="match status" value="1"/>
</dbReference>
<keyword evidence="5" id="KW-1185">Reference proteome</keyword>
<dbReference type="InterPro" id="IPR011050">
    <property type="entry name" value="Pectin_lyase_fold/virulence"/>
</dbReference>
<dbReference type="InterPro" id="IPR051681">
    <property type="entry name" value="Ser/Thr_Kinases-Pseudokinases"/>
</dbReference>
<dbReference type="EMBL" id="JARBJD010000008">
    <property type="protein sequence ID" value="KAK2963003.1"/>
    <property type="molecule type" value="Genomic_DNA"/>
</dbReference>
<feature type="domain" description="Protein kinase" evidence="3">
    <location>
        <begin position="668"/>
        <end position="972"/>
    </location>
</feature>
<sequence>MLGCVVSLTSSHLSGSTIRDVNTGGSVLCSNSSFSSLLSSPNTDADTNDGPPYLFLPHGEYTPDDFEYGKPLWFLSDAGDENSSVVLSNCHFTGAAYGTEMVLRFYAYPGTISILSCSFTDISTSSGSPVYIYESRQFNHTCVTVTSSNFTNCSTTRSGGGLYIQVADDILIQKCRFESCSALSSSSEGGGALFLFGFDTNRIPPKFNLVDCLITDCKSTGHGGGVFGRALSDLLIVDTKFAHCSVTTESRFIHGGGISTRMYFESGMTVERCYFIDCSSKFGGGAIESAYLNNLSISDTLVKECYSGSTGAILMTNIGAYANYSFSHVLFDGNTIGDDSTYYTDSCKFDASATKFTDLALFSNDWPNLPILKIDDCFTTITPDSTGMLLGLTRLPSGLYDPERKWDPEFNNIGPLLTAKATVSVNEKTGKLESEMKGKTPLTSQEYEVIVKDSDGTETETRLRMLFSDGTGTLVSVTKGSLEFNTSYTILSIVGVVPESSSSQMTNDVTVPVAAWAFNLAVTPSFLTFATPDTPSFSTLQVATPILVESDPQFAFVILYFDKEVSGSYDFVVLEEGEEVTLTISTETDSKSGGTKEFKVIGDGKLLTHDTTYTIESIVPTAESEAQFVWMNETIRFHIPKSSYDPKKSLSPETKKLLSWLIPLVACLLLALIVLIVVFVLVYRRKKKGEPAQKEMEGPDQVECDEKLEVLDDNLTKGLLHTERRTHSAFDSSVLPTNMNHSRDGLEGEAGKDCVEVMACSGDFEVSLAAASTTLYSVLHKEKREIGKRAIGVQLVNGLKAVLASRPASDVVTRLSSHWILIDGSGNVQLKLQMSSTEAEQEAAQTKRQGGMSEENGTVQNIRKDDEQFGMDGLRWRAPEVVAGGGSAVDGSKASVFSLGLVLWEIETGQVPFGELDAVNAQRQSATGIEPKMESLRNEEFIALILQCVSANAEQRPSLSEIGEFLSSHPEESHNQSHNELKDQTQ</sequence>
<evidence type="ECO:0000256" key="2">
    <source>
        <dbReference type="SAM" id="Phobius"/>
    </source>
</evidence>
<dbReference type="Pfam" id="PF07714">
    <property type="entry name" value="PK_Tyr_Ser-Thr"/>
    <property type="match status" value="1"/>
</dbReference>
<feature type="compositionally biased region" description="Polar residues" evidence="1">
    <location>
        <begin position="836"/>
        <end position="848"/>
    </location>
</feature>
<feature type="region of interest" description="Disordered" evidence="1">
    <location>
        <begin position="836"/>
        <end position="856"/>
    </location>
</feature>
<evidence type="ECO:0000256" key="1">
    <source>
        <dbReference type="SAM" id="MobiDB-lite"/>
    </source>
</evidence>
<name>A0ABQ9YGX1_9EUKA</name>
<protein>
    <recommendedName>
        <fullName evidence="3">Protein kinase domain-containing protein</fullName>
    </recommendedName>
</protein>
<dbReference type="PROSITE" id="PS50011">
    <property type="entry name" value="PROTEIN_KINASE_DOM"/>
    <property type="match status" value="1"/>
</dbReference>
<dbReference type="InterPro" id="IPR001245">
    <property type="entry name" value="Ser-Thr/Tyr_kinase_cat_dom"/>
</dbReference>
<dbReference type="Gene3D" id="1.10.510.10">
    <property type="entry name" value="Transferase(Phosphotransferase) domain 1"/>
    <property type="match status" value="1"/>
</dbReference>
<dbReference type="InterPro" id="IPR000719">
    <property type="entry name" value="Prot_kinase_dom"/>
</dbReference>
<feature type="compositionally biased region" description="Basic and acidic residues" evidence="1">
    <location>
        <begin position="969"/>
        <end position="986"/>
    </location>
</feature>
<dbReference type="InterPro" id="IPR012334">
    <property type="entry name" value="Pectin_lyas_fold"/>
</dbReference>
<gene>
    <name evidence="4" type="ORF">BLNAU_2026</name>
</gene>
<dbReference type="PANTHER" id="PTHR44329">
    <property type="entry name" value="SERINE/THREONINE-PROTEIN KINASE TNNI3K-RELATED"/>
    <property type="match status" value="1"/>
</dbReference>
<dbReference type="PANTHER" id="PTHR44329:SF246">
    <property type="entry name" value="SERINE_THREONINE-PROTEIN KINASE TNNI3K"/>
    <property type="match status" value="1"/>
</dbReference>
<comment type="caution">
    <text evidence="4">The sequence shown here is derived from an EMBL/GenBank/DDBJ whole genome shotgun (WGS) entry which is preliminary data.</text>
</comment>
<keyword evidence="2" id="KW-0812">Transmembrane</keyword>
<feature type="transmembrane region" description="Helical" evidence="2">
    <location>
        <begin position="657"/>
        <end position="683"/>
    </location>
</feature>
<feature type="region of interest" description="Disordered" evidence="1">
    <location>
        <begin position="960"/>
        <end position="986"/>
    </location>
</feature>
<dbReference type="Proteomes" id="UP001281761">
    <property type="component" value="Unassembled WGS sequence"/>
</dbReference>